<dbReference type="GeneID" id="5043280"/>
<feature type="coiled-coil region" evidence="1">
    <location>
        <begin position="320"/>
        <end position="406"/>
    </location>
</feature>
<dbReference type="AlphaFoldDB" id="A0E481"/>
<dbReference type="InParanoid" id="A0E481"/>
<organism evidence="2 3">
    <name type="scientific">Paramecium tetraurelia</name>
    <dbReference type="NCBI Taxonomy" id="5888"/>
    <lineage>
        <taxon>Eukaryota</taxon>
        <taxon>Sar</taxon>
        <taxon>Alveolata</taxon>
        <taxon>Ciliophora</taxon>
        <taxon>Intramacronucleata</taxon>
        <taxon>Oligohymenophorea</taxon>
        <taxon>Peniculida</taxon>
        <taxon>Parameciidae</taxon>
        <taxon>Paramecium</taxon>
    </lineage>
</organism>
<dbReference type="Proteomes" id="UP000000600">
    <property type="component" value="Unassembled WGS sequence"/>
</dbReference>
<dbReference type="EMBL" id="CT868658">
    <property type="protein sequence ID" value="CAK90098.1"/>
    <property type="molecule type" value="Genomic_DNA"/>
</dbReference>
<sequence length="490" mass="58558">MYTYTFILKVDNGYDLFDSKLFWKYHSSVEIKCELIKSRKNNLALFEIQAKEGSIEYYYENSKNEKEKSKRSINLHKDMKIEQDRFNCLNLMVKCQINSSDLTQNTQLNYIGKETRKPIAFQEQNLIYIPFQSEEKAQFLIEHQDCKDKLTEIEFHVLLQNLVIQENLLQLNIHQDDLENLIRKQCKKFKQQNGNVEFNIDSRNQKRFDEVLFDKYQECVSDTKQQSLRIENFSRETQKKFSDQIKKIDNFFSDEKQDTSDSVMQSNIQQSQIIPSKRYKEMNQKFRSTEGGFNKGTEKMKQEHEQKLREQKIGQELNHISEEKRQNDMMEMNIEQTTQLYVSIFDNSIENNDKQELIKIIKQKDEMINQLTTQINDLRVEVQDFAIKLNQEKENANDLAKRYQIKFIQNCRDRRFSPSKKNQINSKSQQWLQKDLMELNPTIVFAKQNYCEDLNQNSSTFYLNSTLTGFRQHNNTKSKTLKTEASRRNQ</sequence>
<reference evidence="2 3" key="1">
    <citation type="journal article" date="2006" name="Nature">
        <title>Global trends of whole-genome duplications revealed by the ciliate Paramecium tetraurelia.</title>
        <authorList>
            <consortium name="Genoscope"/>
            <person name="Aury J.-M."/>
            <person name="Jaillon O."/>
            <person name="Duret L."/>
            <person name="Noel B."/>
            <person name="Jubin C."/>
            <person name="Porcel B.M."/>
            <person name="Segurens B."/>
            <person name="Daubin V."/>
            <person name="Anthouard V."/>
            <person name="Aiach N."/>
            <person name="Arnaiz O."/>
            <person name="Billaut A."/>
            <person name="Beisson J."/>
            <person name="Blanc I."/>
            <person name="Bouhouche K."/>
            <person name="Camara F."/>
            <person name="Duharcourt S."/>
            <person name="Guigo R."/>
            <person name="Gogendeau D."/>
            <person name="Katinka M."/>
            <person name="Keller A.-M."/>
            <person name="Kissmehl R."/>
            <person name="Klotz C."/>
            <person name="Koll F."/>
            <person name="Le Moue A."/>
            <person name="Lepere C."/>
            <person name="Malinsky S."/>
            <person name="Nowacki M."/>
            <person name="Nowak J.K."/>
            <person name="Plattner H."/>
            <person name="Poulain J."/>
            <person name="Ruiz F."/>
            <person name="Serrano V."/>
            <person name="Zagulski M."/>
            <person name="Dessen P."/>
            <person name="Betermier M."/>
            <person name="Weissenbach J."/>
            <person name="Scarpelli C."/>
            <person name="Schachter V."/>
            <person name="Sperling L."/>
            <person name="Meyer E."/>
            <person name="Cohen J."/>
            <person name="Wincker P."/>
        </authorList>
    </citation>
    <scope>NUCLEOTIDE SEQUENCE [LARGE SCALE GENOMIC DNA]</scope>
    <source>
        <strain evidence="2 3">Stock d4-2</strain>
    </source>
</reference>
<name>A0E481_PARTE</name>
<gene>
    <name evidence="2" type="ORF">GSPATT00023272001</name>
</gene>
<evidence type="ECO:0008006" key="4">
    <source>
        <dbReference type="Google" id="ProtNLM"/>
    </source>
</evidence>
<dbReference type="OMA" id="YENSKNE"/>
<evidence type="ECO:0000313" key="2">
    <source>
        <dbReference type="EMBL" id="CAK90098.1"/>
    </source>
</evidence>
<dbReference type="HOGENOM" id="CLU_557219_0_0_1"/>
<keyword evidence="3" id="KW-1185">Reference proteome</keyword>
<evidence type="ECO:0000256" key="1">
    <source>
        <dbReference type="SAM" id="Coils"/>
    </source>
</evidence>
<proteinExistence type="predicted"/>
<dbReference type="OrthoDB" id="10563121at2759"/>
<protein>
    <recommendedName>
        <fullName evidence="4">C2 NT-type domain-containing protein</fullName>
    </recommendedName>
</protein>
<keyword evidence="1" id="KW-0175">Coiled coil</keyword>
<accession>A0E481</accession>
<dbReference type="KEGG" id="ptm:GSPATT00023272001"/>
<evidence type="ECO:0000313" key="3">
    <source>
        <dbReference type="Proteomes" id="UP000000600"/>
    </source>
</evidence>
<dbReference type="RefSeq" id="XP_001457495.1">
    <property type="nucleotide sequence ID" value="XM_001457458.1"/>
</dbReference>